<name>A0A1H0LNW7_9PSED</name>
<dbReference type="Proteomes" id="UP000242957">
    <property type="component" value="Unassembled WGS sequence"/>
</dbReference>
<dbReference type="AlphaFoldDB" id="A0A1H0LNW7"/>
<proteinExistence type="inferred from homology"/>
<evidence type="ECO:0000313" key="6">
    <source>
        <dbReference type="EMBL" id="SDO69815.1"/>
    </source>
</evidence>
<dbReference type="FunFam" id="1.10.10.10:FF:000001">
    <property type="entry name" value="LysR family transcriptional regulator"/>
    <property type="match status" value="1"/>
</dbReference>
<keyword evidence="4" id="KW-0804">Transcription</keyword>
<evidence type="ECO:0000313" key="7">
    <source>
        <dbReference type="Proteomes" id="UP000242957"/>
    </source>
</evidence>
<dbReference type="STRING" id="198616.SAMN05216193_114135"/>
<dbReference type="EMBL" id="FNIJ01000014">
    <property type="protein sequence ID" value="SDO69815.1"/>
    <property type="molecule type" value="Genomic_DNA"/>
</dbReference>
<dbReference type="CDD" id="cd08432">
    <property type="entry name" value="PBP2_GcdR_TrpI_HvrB_AmpR_like"/>
    <property type="match status" value="1"/>
</dbReference>
<dbReference type="GO" id="GO:0043565">
    <property type="term" value="F:sequence-specific DNA binding"/>
    <property type="evidence" value="ECO:0007669"/>
    <property type="project" value="TreeGrafter"/>
</dbReference>
<dbReference type="InterPro" id="IPR000847">
    <property type="entry name" value="LysR_HTH_N"/>
</dbReference>
<protein>
    <submittedName>
        <fullName evidence="6">LysR family transcriptional regulator, glycine cleavage system transcriptional activator</fullName>
    </submittedName>
</protein>
<dbReference type="SUPFAM" id="SSF46785">
    <property type="entry name" value="Winged helix' DNA-binding domain"/>
    <property type="match status" value="1"/>
</dbReference>
<evidence type="ECO:0000256" key="1">
    <source>
        <dbReference type="ARBA" id="ARBA00009437"/>
    </source>
</evidence>
<dbReference type="InterPro" id="IPR058163">
    <property type="entry name" value="LysR-type_TF_proteobact-type"/>
</dbReference>
<dbReference type="PANTHER" id="PTHR30537">
    <property type="entry name" value="HTH-TYPE TRANSCRIPTIONAL REGULATOR"/>
    <property type="match status" value="1"/>
</dbReference>
<dbReference type="Gene3D" id="3.40.190.10">
    <property type="entry name" value="Periplasmic binding protein-like II"/>
    <property type="match status" value="2"/>
</dbReference>
<dbReference type="Gene3D" id="1.10.10.10">
    <property type="entry name" value="Winged helix-like DNA-binding domain superfamily/Winged helix DNA-binding domain"/>
    <property type="match status" value="1"/>
</dbReference>
<gene>
    <name evidence="6" type="ORF">SAMN05216193_114135</name>
</gene>
<evidence type="ECO:0000256" key="3">
    <source>
        <dbReference type="ARBA" id="ARBA00023125"/>
    </source>
</evidence>
<reference evidence="7" key="1">
    <citation type="submission" date="2016-10" db="EMBL/GenBank/DDBJ databases">
        <authorList>
            <person name="Varghese N."/>
            <person name="Submissions S."/>
        </authorList>
    </citation>
    <scope>NUCLEOTIDE SEQUENCE [LARGE SCALE GENOMIC DNA]</scope>
    <source>
        <strain evidence="7">JCM 21621</strain>
    </source>
</reference>
<dbReference type="RefSeq" id="WP_084312357.1">
    <property type="nucleotide sequence ID" value="NZ_FNIJ01000014.1"/>
</dbReference>
<organism evidence="6 7">
    <name type="scientific">Pseudomonas jinjuensis</name>
    <dbReference type="NCBI Taxonomy" id="198616"/>
    <lineage>
        <taxon>Bacteria</taxon>
        <taxon>Pseudomonadati</taxon>
        <taxon>Pseudomonadota</taxon>
        <taxon>Gammaproteobacteria</taxon>
        <taxon>Pseudomonadales</taxon>
        <taxon>Pseudomonadaceae</taxon>
        <taxon>Pseudomonas</taxon>
    </lineage>
</organism>
<dbReference type="InterPro" id="IPR036390">
    <property type="entry name" value="WH_DNA-bd_sf"/>
</dbReference>
<keyword evidence="2" id="KW-0805">Transcription regulation</keyword>
<feature type="domain" description="HTH lysR-type" evidence="5">
    <location>
        <begin position="4"/>
        <end position="61"/>
    </location>
</feature>
<keyword evidence="7" id="KW-1185">Reference proteome</keyword>
<evidence type="ECO:0000259" key="5">
    <source>
        <dbReference type="PROSITE" id="PS50931"/>
    </source>
</evidence>
<dbReference type="GO" id="GO:0003700">
    <property type="term" value="F:DNA-binding transcription factor activity"/>
    <property type="evidence" value="ECO:0007669"/>
    <property type="project" value="InterPro"/>
</dbReference>
<dbReference type="PRINTS" id="PR00039">
    <property type="entry name" value="HTHLYSR"/>
</dbReference>
<dbReference type="PROSITE" id="PS50931">
    <property type="entry name" value="HTH_LYSR"/>
    <property type="match status" value="1"/>
</dbReference>
<evidence type="ECO:0000256" key="2">
    <source>
        <dbReference type="ARBA" id="ARBA00023015"/>
    </source>
</evidence>
<dbReference type="OrthoDB" id="5526340at2"/>
<dbReference type="InterPro" id="IPR005119">
    <property type="entry name" value="LysR_subst-bd"/>
</dbReference>
<dbReference type="GO" id="GO:0006351">
    <property type="term" value="P:DNA-templated transcription"/>
    <property type="evidence" value="ECO:0007669"/>
    <property type="project" value="TreeGrafter"/>
</dbReference>
<comment type="similarity">
    <text evidence="1">Belongs to the LysR transcriptional regulatory family.</text>
</comment>
<accession>A0A1H0LNW7</accession>
<dbReference type="InterPro" id="IPR036388">
    <property type="entry name" value="WH-like_DNA-bd_sf"/>
</dbReference>
<keyword evidence="3" id="KW-0238">DNA-binding</keyword>
<dbReference type="Pfam" id="PF03466">
    <property type="entry name" value="LysR_substrate"/>
    <property type="match status" value="1"/>
</dbReference>
<dbReference type="Pfam" id="PF00126">
    <property type="entry name" value="HTH_1"/>
    <property type="match status" value="1"/>
</dbReference>
<dbReference type="PANTHER" id="PTHR30537:SF79">
    <property type="entry name" value="TRANSCRIPTIONAL REGULATOR-RELATED"/>
    <property type="match status" value="1"/>
</dbReference>
<evidence type="ECO:0000256" key="4">
    <source>
        <dbReference type="ARBA" id="ARBA00023163"/>
    </source>
</evidence>
<sequence>MNLPPLNAFRVFETVARLGHVGAAAAELHVTPGAVSQQIRSLQSSLGVELFTRQGRHLVLTQAGLTLHGAVARGMREIGEGVRQVVSELQQAAPPLLLTISTEPVFGASWLLPRLFAFRAEHPHIRLRVISAAKAAEVDWKKADIALLYDAPPWDGLWWRPLRSLHMFPVCCPQLLHGPNGLRQPADLVHHRLLHEDDGTLWRRWLVEARVPYPGDADVHIESFGIALQAARDGYGVALSDEFNSYRDLEEGRLVRPFALKVPAGLDYYCLSLEERRNVPEVAQLIDWLMDQAARDLFGA</sequence>
<dbReference type="SUPFAM" id="SSF53850">
    <property type="entry name" value="Periplasmic binding protein-like II"/>
    <property type="match status" value="1"/>
</dbReference>